<dbReference type="InterPro" id="IPR036680">
    <property type="entry name" value="SPOR-like_sf"/>
</dbReference>
<dbReference type="AlphaFoldDB" id="A0A450S5I5"/>
<dbReference type="InterPro" id="IPR027417">
    <property type="entry name" value="P-loop_NTPase"/>
</dbReference>
<feature type="compositionally biased region" description="Pro residues" evidence="1">
    <location>
        <begin position="487"/>
        <end position="499"/>
    </location>
</feature>
<feature type="transmembrane region" description="Helical" evidence="2">
    <location>
        <begin position="289"/>
        <end position="308"/>
    </location>
</feature>
<dbReference type="GO" id="GO:0042834">
    <property type="term" value="F:peptidoglycan binding"/>
    <property type="evidence" value="ECO:0007669"/>
    <property type="project" value="InterPro"/>
</dbReference>
<proteinExistence type="predicted"/>
<dbReference type="EMBL" id="CAADEY010000017">
    <property type="protein sequence ID" value="VFJ47149.1"/>
    <property type="molecule type" value="Genomic_DNA"/>
</dbReference>
<gene>
    <name evidence="4" type="ORF">BECKDK2373C_GA0170839_101725</name>
</gene>
<name>A0A450S5I5_9GAMM</name>
<sequence>MKKIFFGREKNTPSPLAQPTSLGNISDDFFFSTPALRQRLDRIHKLIQSGGLFLLLVGERGAGKGALRKQLLTLADPKWEVRSVSTEGAPPGLAESGLLGKLLHEYNLTASSQDPDSRKGILFDHIEALTHSGGIPLIIVDANRLPSPDDVKLLTKLSSAKSSPGARIILICKPGDVRHIRELMTSAGNGEIAQVDVPPFTEEQVGDYLHLRWNQANPVGDTPFTDGVIRSIYHASKGLPANVNKLAEQFLQNRRPARSRRVRAAGRVRKTPVDFFPDVLDFFMQGKRLAALVAGVVAVSLVLFILFGRGSPRGPEMVTVSTPISPMNTQPINAPPDDVGAPGNRYTPPSSLEPEAQALTSPKTTLKRSAIAPRDSGIITPNYIGAISPEGKTATGPEQIDAINLPEPASASASLVFDPGYPDGSERVVEPAAEATFTREQADVEWGGTPPVEVPLMTSRELELDRKEAEDQPSAPAPIEDHAGTPPAAPLPANPPPANPRIMVDPSPPEEDSPAQQKPKFAQPHRQPRENTSARTIGWLRQQDPRHYTIQLVGLSTKKRMMRYIEEHRLASRVAWLKTINRGKDLFVVVYGVYPNRKAASAEVKTLPPALRKTKPWPLTIGDLLEKAP</sequence>
<dbReference type="Pfam" id="PF05036">
    <property type="entry name" value="SPOR"/>
    <property type="match status" value="1"/>
</dbReference>
<dbReference type="PANTHER" id="PTHR35894:SF1">
    <property type="entry name" value="PHOSPHORIBULOKINASE _ URIDINE KINASE FAMILY"/>
    <property type="match status" value="1"/>
</dbReference>
<evidence type="ECO:0000313" key="4">
    <source>
        <dbReference type="EMBL" id="VFJ47149.1"/>
    </source>
</evidence>
<dbReference type="InterPro" id="IPR052026">
    <property type="entry name" value="ExeA_AAA_ATPase_DNA-bind"/>
</dbReference>
<reference evidence="4" key="1">
    <citation type="submission" date="2019-02" db="EMBL/GenBank/DDBJ databases">
        <authorList>
            <person name="Gruber-Vodicka R. H."/>
            <person name="Seah K. B. B."/>
        </authorList>
    </citation>
    <scope>NUCLEOTIDE SEQUENCE</scope>
    <source>
        <strain evidence="4">BECK_DK161</strain>
    </source>
</reference>
<dbReference type="Pfam" id="PF13401">
    <property type="entry name" value="AAA_22"/>
    <property type="match status" value="1"/>
</dbReference>
<dbReference type="InterPro" id="IPR049945">
    <property type="entry name" value="AAA_22"/>
</dbReference>
<organism evidence="4">
    <name type="scientific">Candidatus Kentrum sp. DK</name>
    <dbReference type="NCBI Taxonomy" id="2126562"/>
    <lineage>
        <taxon>Bacteria</taxon>
        <taxon>Pseudomonadati</taxon>
        <taxon>Pseudomonadota</taxon>
        <taxon>Gammaproteobacteria</taxon>
        <taxon>Candidatus Kentrum</taxon>
    </lineage>
</organism>
<dbReference type="SUPFAM" id="SSF52540">
    <property type="entry name" value="P-loop containing nucleoside triphosphate hydrolases"/>
    <property type="match status" value="1"/>
</dbReference>
<keyword evidence="2" id="KW-1133">Transmembrane helix</keyword>
<dbReference type="InterPro" id="IPR007730">
    <property type="entry name" value="SPOR-like_dom"/>
</dbReference>
<feature type="region of interest" description="Disordered" evidence="1">
    <location>
        <begin position="464"/>
        <end position="537"/>
    </location>
</feature>
<dbReference type="PROSITE" id="PS51724">
    <property type="entry name" value="SPOR"/>
    <property type="match status" value="1"/>
</dbReference>
<dbReference type="GO" id="GO:0016887">
    <property type="term" value="F:ATP hydrolysis activity"/>
    <property type="evidence" value="ECO:0007669"/>
    <property type="project" value="InterPro"/>
</dbReference>
<evidence type="ECO:0000259" key="3">
    <source>
        <dbReference type="PROSITE" id="PS51724"/>
    </source>
</evidence>
<dbReference type="Gene3D" id="3.30.70.1070">
    <property type="entry name" value="Sporulation related repeat"/>
    <property type="match status" value="1"/>
</dbReference>
<evidence type="ECO:0000256" key="2">
    <source>
        <dbReference type="SAM" id="Phobius"/>
    </source>
</evidence>
<feature type="region of interest" description="Disordered" evidence="1">
    <location>
        <begin position="325"/>
        <end position="366"/>
    </location>
</feature>
<evidence type="ECO:0000256" key="1">
    <source>
        <dbReference type="SAM" id="MobiDB-lite"/>
    </source>
</evidence>
<keyword evidence="2" id="KW-0812">Transmembrane</keyword>
<protein>
    <submittedName>
        <fullName evidence="4">Sporulation related domain-containing protein</fullName>
    </submittedName>
</protein>
<dbReference type="PANTHER" id="PTHR35894">
    <property type="entry name" value="GENERAL SECRETION PATHWAY PROTEIN A-RELATED"/>
    <property type="match status" value="1"/>
</dbReference>
<feature type="domain" description="SPOR" evidence="3">
    <location>
        <begin position="542"/>
        <end position="620"/>
    </location>
</feature>
<keyword evidence="2" id="KW-0472">Membrane</keyword>
<accession>A0A450S5I5</accession>